<sequence>MVLHNILLDIKDGTSFEEEEISDINIDEDNSASSTATDATARFLREVGSRKRESLLDFTEAFE</sequence>
<accession>A0A833SC92</accession>
<comment type="caution">
    <text evidence="1">The sequence shown here is derived from an EMBL/GenBank/DDBJ whole genome shotgun (WGS) entry which is preliminary data.</text>
</comment>
<organism evidence="1 2">
    <name type="scientific">Phytophthora infestans</name>
    <name type="common">Potato late blight agent</name>
    <name type="synonym">Botrytis infestans</name>
    <dbReference type="NCBI Taxonomy" id="4787"/>
    <lineage>
        <taxon>Eukaryota</taxon>
        <taxon>Sar</taxon>
        <taxon>Stramenopiles</taxon>
        <taxon>Oomycota</taxon>
        <taxon>Peronosporomycetes</taxon>
        <taxon>Peronosporales</taxon>
        <taxon>Peronosporaceae</taxon>
        <taxon>Phytophthora</taxon>
    </lineage>
</organism>
<name>A0A833SC92_PHYIN</name>
<dbReference type="EMBL" id="WSZM01000494">
    <property type="protein sequence ID" value="KAF4032372.1"/>
    <property type="molecule type" value="Genomic_DNA"/>
</dbReference>
<protein>
    <submittedName>
        <fullName evidence="1">Uncharacterized protein</fullName>
    </submittedName>
</protein>
<evidence type="ECO:0000313" key="1">
    <source>
        <dbReference type="EMBL" id="KAF4032372.1"/>
    </source>
</evidence>
<keyword evidence="2" id="KW-1185">Reference proteome</keyword>
<evidence type="ECO:0000313" key="2">
    <source>
        <dbReference type="Proteomes" id="UP000602510"/>
    </source>
</evidence>
<gene>
    <name evidence="1" type="ORF">GN244_ATG15776</name>
</gene>
<proteinExistence type="predicted"/>
<dbReference type="AlphaFoldDB" id="A0A833SC92"/>
<reference evidence="1" key="1">
    <citation type="submission" date="2020-04" db="EMBL/GenBank/DDBJ databases">
        <title>Hybrid Assembly of Korean Phytophthora infestans isolates.</title>
        <authorList>
            <person name="Prokchorchik M."/>
            <person name="Lee Y."/>
            <person name="Seo J."/>
            <person name="Cho J.-H."/>
            <person name="Park Y.-E."/>
            <person name="Jang D.-C."/>
            <person name="Im J.-S."/>
            <person name="Choi J.-G."/>
            <person name="Park H.-J."/>
            <person name="Lee G.-B."/>
            <person name="Lee Y.-G."/>
            <person name="Hong S.-Y."/>
            <person name="Cho K."/>
            <person name="Sohn K.H."/>
        </authorList>
    </citation>
    <scope>NUCLEOTIDE SEQUENCE</scope>
    <source>
        <strain evidence="1">KR_1_A1</strain>
    </source>
</reference>
<dbReference type="Proteomes" id="UP000602510">
    <property type="component" value="Unassembled WGS sequence"/>
</dbReference>